<keyword evidence="4" id="KW-0812">Transmembrane</keyword>
<evidence type="ECO:0000256" key="4">
    <source>
        <dbReference type="SAM" id="Phobius"/>
    </source>
</evidence>
<dbReference type="Pfam" id="PF07765">
    <property type="entry name" value="KIP1"/>
    <property type="match status" value="1"/>
</dbReference>
<keyword evidence="7" id="KW-1185">Reference proteome</keyword>
<reference evidence="6" key="2">
    <citation type="journal article" date="2023" name="Plants (Basel)">
        <title>Annotation of the Turnera subulata (Passifloraceae) Draft Genome Reveals the S-Locus Evolved after the Divergence of Turneroideae from Passifloroideae in a Stepwise Manner.</title>
        <authorList>
            <person name="Henning P.M."/>
            <person name="Roalson E.H."/>
            <person name="Mir W."/>
            <person name="McCubbin A.G."/>
            <person name="Shore J.S."/>
        </authorList>
    </citation>
    <scope>NUCLEOTIDE SEQUENCE</scope>
    <source>
        <strain evidence="6">F60SS</strain>
    </source>
</reference>
<dbReference type="InterPro" id="IPR051861">
    <property type="entry name" value="NET_actin-binding_domain"/>
</dbReference>
<dbReference type="GO" id="GO:0003779">
    <property type="term" value="F:actin binding"/>
    <property type="evidence" value="ECO:0007669"/>
    <property type="project" value="InterPro"/>
</dbReference>
<feature type="transmembrane region" description="Helical" evidence="4">
    <location>
        <begin position="21"/>
        <end position="39"/>
    </location>
</feature>
<proteinExistence type="inferred from homology"/>
<protein>
    <recommendedName>
        <fullName evidence="5">NAB domain-containing protein</fullName>
    </recommendedName>
</protein>
<comment type="similarity">
    <text evidence="2">Belongs to the NET family.</text>
</comment>
<dbReference type="Proteomes" id="UP001141552">
    <property type="component" value="Unassembled WGS sequence"/>
</dbReference>
<evidence type="ECO:0000259" key="5">
    <source>
        <dbReference type="PROSITE" id="PS51774"/>
    </source>
</evidence>
<gene>
    <name evidence="6" type="ORF">Tsubulata_015757</name>
</gene>
<reference evidence="6" key="1">
    <citation type="submission" date="2022-02" db="EMBL/GenBank/DDBJ databases">
        <authorList>
            <person name="Henning P.M."/>
            <person name="McCubbin A.G."/>
            <person name="Shore J.S."/>
        </authorList>
    </citation>
    <scope>NUCLEOTIDE SEQUENCE</scope>
    <source>
        <strain evidence="6">F60SS</strain>
        <tissue evidence="6">Leaves</tissue>
    </source>
</reference>
<name>A0A9Q0GBB6_9ROSI</name>
<feature type="coiled-coil region" evidence="3">
    <location>
        <begin position="213"/>
        <end position="265"/>
    </location>
</feature>
<dbReference type="AlphaFoldDB" id="A0A9Q0GBB6"/>
<dbReference type="InterPro" id="IPR011684">
    <property type="entry name" value="NAB"/>
</dbReference>
<dbReference type="PANTHER" id="PTHR32258:SF22">
    <property type="entry name" value="PROTEIN NETWORKED 3A-LIKE"/>
    <property type="match status" value="1"/>
</dbReference>
<keyword evidence="4" id="KW-0472">Membrane</keyword>
<evidence type="ECO:0000256" key="3">
    <source>
        <dbReference type="SAM" id="Coils"/>
    </source>
</evidence>
<evidence type="ECO:0000313" key="6">
    <source>
        <dbReference type="EMBL" id="KAJ4847069.1"/>
    </source>
</evidence>
<evidence type="ECO:0000313" key="7">
    <source>
        <dbReference type="Proteomes" id="UP001141552"/>
    </source>
</evidence>
<dbReference type="OrthoDB" id="1924020at2759"/>
<comment type="caution">
    <text evidence="6">The sequence shown here is derived from an EMBL/GenBank/DDBJ whole genome shotgun (WGS) entry which is preliminary data.</text>
</comment>
<dbReference type="PROSITE" id="PS51774">
    <property type="entry name" value="NAB"/>
    <property type="match status" value="1"/>
</dbReference>
<accession>A0A9Q0GBB6</accession>
<dbReference type="EMBL" id="JAKUCV010001274">
    <property type="protein sequence ID" value="KAJ4847069.1"/>
    <property type="molecule type" value="Genomic_DNA"/>
</dbReference>
<organism evidence="6 7">
    <name type="scientific">Turnera subulata</name>
    <dbReference type="NCBI Taxonomy" id="218843"/>
    <lineage>
        <taxon>Eukaryota</taxon>
        <taxon>Viridiplantae</taxon>
        <taxon>Streptophyta</taxon>
        <taxon>Embryophyta</taxon>
        <taxon>Tracheophyta</taxon>
        <taxon>Spermatophyta</taxon>
        <taxon>Magnoliopsida</taxon>
        <taxon>eudicotyledons</taxon>
        <taxon>Gunneridae</taxon>
        <taxon>Pentapetalae</taxon>
        <taxon>rosids</taxon>
        <taxon>fabids</taxon>
        <taxon>Malpighiales</taxon>
        <taxon>Passifloraceae</taxon>
        <taxon>Turnera</taxon>
    </lineage>
</organism>
<sequence>MLRTLLSKQIYLLLWRKTKGTILLLSHGGPIATVVHISLNGFKLLFQLDRRIKLILNIIQDGGDTFARRAENFYNRRPELIKLVQDLYRSYCSLARKYDQIISEGFHAAHLIRSSSCPASSSNQQFNPLKDSDKENVLEAQTVGSVPYPAAQEHPFLKTAAAAESMSSKQNTDVLGNHTAEEGHDEMMAKYVELDETMSGDFLMESLERERMRDELRLEVSRLIEDNLRQQKELVRRNEEKKETIRQLNSQVNRLLKENKILRSYLSGYKEENLPGCKVEMKRSQSAIARLKGLNCIGKSQG</sequence>
<evidence type="ECO:0000256" key="2">
    <source>
        <dbReference type="ARBA" id="ARBA00038006"/>
    </source>
</evidence>
<keyword evidence="4" id="KW-1133">Transmembrane helix</keyword>
<keyword evidence="1 3" id="KW-0175">Coiled coil</keyword>
<feature type="domain" description="NAB" evidence="5">
    <location>
        <begin position="20"/>
        <end position="105"/>
    </location>
</feature>
<evidence type="ECO:0000256" key="1">
    <source>
        <dbReference type="ARBA" id="ARBA00023054"/>
    </source>
</evidence>
<dbReference type="PANTHER" id="PTHR32258">
    <property type="entry name" value="PROTEIN NETWORKED 4A"/>
    <property type="match status" value="1"/>
</dbReference>